<name>A0A0H5R631_9EUKA</name>
<feature type="compositionally biased region" description="Gly residues" evidence="2">
    <location>
        <begin position="57"/>
        <end position="72"/>
    </location>
</feature>
<feature type="compositionally biased region" description="Polar residues" evidence="2">
    <location>
        <begin position="42"/>
        <end position="51"/>
    </location>
</feature>
<dbReference type="EMBL" id="HACM01009173">
    <property type="protein sequence ID" value="CRZ09615.1"/>
    <property type="molecule type" value="Transcribed_RNA"/>
</dbReference>
<dbReference type="GO" id="GO:0003723">
    <property type="term" value="F:RNA binding"/>
    <property type="evidence" value="ECO:0007669"/>
    <property type="project" value="UniProtKB-KW"/>
</dbReference>
<keyword evidence="1" id="KW-0694">RNA-binding</keyword>
<accession>A0A0H5R631</accession>
<feature type="domain" description="Chromatin target of PRMT1 protein C-terminal" evidence="3">
    <location>
        <begin position="42"/>
        <end position="130"/>
    </location>
</feature>
<feature type="region of interest" description="Disordered" evidence="2">
    <location>
        <begin position="17"/>
        <end position="137"/>
    </location>
</feature>
<dbReference type="InterPro" id="IPR025715">
    <property type="entry name" value="FoP_C"/>
</dbReference>
<proteinExistence type="predicted"/>
<evidence type="ECO:0000313" key="4">
    <source>
        <dbReference type="EMBL" id="CRZ09615.1"/>
    </source>
</evidence>
<reference evidence="4" key="1">
    <citation type="submission" date="2015-04" db="EMBL/GenBank/DDBJ databases">
        <title>The genome sequence of the plant pathogenic Rhizarian Plasmodiophora brassicae reveals insights in its biotrophic life cycle and the origin of chitin synthesis.</title>
        <authorList>
            <person name="Schwelm A."/>
            <person name="Fogelqvist J."/>
            <person name="Knaust A."/>
            <person name="Julke S."/>
            <person name="Lilja T."/>
            <person name="Dhandapani V."/>
            <person name="Bonilla-Rosso G."/>
            <person name="Karlsson M."/>
            <person name="Shevchenko A."/>
            <person name="Choi S.R."/>
            <person name="Kim H.G."/>
            <person name="Park J.Y."/>
            <person name="Lim Y.P."/>
            <person name="Ludwig-Muller J."/>
            <person name="Dixelius C."/>
        </authorList>
    </citation>
    <scope>NUCLEOTIDE SEQUENCE</scope>
    <source>
        <tissue evidence="4">Potato root galls</tissue>
    </source>
</reference>
<sequence>MVRGVVFDSSTTLTAVYSASTSSLPPSKVISKRREKFGDSVPTPTISPVSTRRSSRGRGGGRGFSHGGFAGRGRGRGRGGRGRGAPPIHHHKTWVNSNQADVKRTNSRQSSASKESLDQDLESYWKPNQQSQDAPNQ</sequence>
<feature type="compositionally biased region" description="Polar residues" evidence="2">
    <location>
        <begin position="126"/>
        <end position="137"/>
    </location>
</feature>
<dbReference type="SMART" id="SM01218">
    <property type="entry name" value="FoP_duplication"/>
    <property type="match status" value="1"/>
</dbReference>
<protein>
    <recommendedName>
        <fullName evidence="3">Chromatin target of PRMT1 protein C-terminal domain-containing protein</fullName>
    </recommendedName>
</protein>
<evidence type="ECO:0000256" key="1">
    <source>
        <dbReference type="ARBA" id="ARBA00022884"/>
    </source>
</evidence>
<organism evidence="4">
    <name type="scientific">Spongospora subterranea</name>
    <dbReference type="NCBI Taxonomy" id="70186"/>
    <lineage>
        <taxon>Eukaryota</taxon>
        <taxon>Sar</taxon>
        <taxon>Rhizaria</taxon>
        <taxon>Endomyxa</taxon>
        <taxon>Phytomyxea</taxon>
        <taxon>Plasmodiophorida</taxon>
        <taxon>Plasmodiophoridae</taxon>
        <taxon>Spongospora</taxon>
    </lineage>
</organism>
<evidence type="ECO:0000256" key="2">
    <source>
        <dbReference type="SAM" id="MobiDB-lite"/>
    </source>
</evidence>
<dbReference type="AlphaFoldDB" id="A0A0H5R631"/>
<evidence type="ECO:0000259" key="3">
    <source>
        <dbReference type="SMART" id="SM01218"/>
    </source>
</evidence>